<comment type="caution">
    <text evidence="2">The sequence shown here is derived from an EMBL/GenBank/DDBJ whole genome shotgun (WGS) entry which is preliminary data.</text>
</comment>
<organism evidence="2">
    <name type="scientific">marine sediment metagenome</name>
    <dbReference type="NCBI Taxonomy" id="412755"/>
    <lineage>
        <taxon>unclassified sequences</taxon>
        <taxon>metagenomes</taxon>
        <taxon>ecological metagenomes</taxon>
    </lineage>
</organism>
<dbReference type="GO" id="GO:0003824">
    <property type="term" value="F:catalytic activity"/>
    <property type="evidence" value="ECO:0007669"/>
    <property type="project" value="InterPro"/>
</dbReference>
<dbReference type="SFLD" id="SFLDG01082">
    <property type="entry name" value="B12-binding_domain_containing"/>
    <property type="match status" value="1"/>
</dbReference>
<gene>
    <name evidence="2" type="ORF">S01H4_49901</name>
</gene>
<dbReference type="SMART" id="SM00729">
    <property type="entry name" value="Elp3"/>
    <property type="match status" value="1"/>
</dbReference>
<dbReference type="GO" id="GO:0051536">
    <property type="term" value="F:iron-sulfur cluster binding"/>
    <property type="evidence" value="ECO:0007669"/>
    <property type="project" value="InterPro"/>
</dbReference>
<dbReference type="InterPro" id="IPR058240">
    <property type="entry name" value="rSAM_sf"/>
</dbReference>
<evidence type="ECO:0000313" key="2">
    <source>
        <dbReference type="EMBL" id="GAG90064.1"/>
    </source>
</evidence>
<dbReference type="PANTHER" id="PTHR43324">
    <property type="match status" value="1"/>
</dbReference>
<feature type="non-terminal residue" evidence="2">
    <location>
        <position position="273"/>
    </location>
</feature>
<dbReference type="Pfam" id="PF04055">
    <property type="entry name" value="Radical_SAM"/>
    <property type="match status" value="1"/>
</dbReference>
<dbReference type="PANTHER" id="PTHR43324:SF1">
    <property type="entry name" value="RADICAL SAM CORE DOMAIN-CONTAINING PROTEIN"/>
    <property type="match status" value="1"/>
</dbReference>
<name>X1B2S6_9ZZZZ</name>
<dbReference type="PROSITE" id="PS51918">
    <property type="entry name" value="RADICAL_SAM"/>
    <property type="match status" value="1"/>
</dbReference>
<dbReference type="InterPro" id="IPR023404">
    <property type="entry name" value="rSAM_horseshoe"/>
</dbReference>
<dbReference type="InterPro" id="IPR006638">
    <property type="entry name" value="Elp3/MiaA/NifB-like_rSAM"/>
</dbReference>
<proteinExistence type="predicted"/>
<feature type="non-terminal residue" evidence="2">
    <location>
        <position position="1"/>
    </location>
</feature>
<protein>
    <recommendedName>
        <fullName evidence="1">Radical SAM core domain-containing protein</fullName>
    </recommendedName>
</protein>
<dbReference type="InterPro" id="IPR007197">
    <property type="entry name" value="rSAM"/>
</dbReference>
<dbReference type="Gene3D" id="3.80.30.20">
    <property type="entry name" value="tm_1862 like domain"/>
    <property type="match status" value="1"/>
</dbReference>
<sequence>GCPRFLTGGCSFCVEPSYGIPQQRTVNAIVSEIESLYNLGVRAFRLGHQADLFTYGSQEIGEYEFPTPNADAIEDLFSKIRKVAPDLDVLHIDNVNPGTIARHPEESKKVAKSIMKYHTPGDVAAFGVESADPEVIRRNNLKGDVEEMIEAVRILNNVGGKREPRGLPHLLPGINLLYGLPGESKKTLEHNMNFLKQILDEGLIVRRINVRQVIGLQSTNLEPTSHKGIKRNQFFKHRQEIRDRIDIEMIKRVAPHGTILQSVFLDAEDGNNH</sequence>
<feature type="domain" description="Radical SAM core" evidence="1">
    <location>
        <begin position="1"/>
        <end position="248"/>
    </location>
</feature>
<accession>X1B2S6</accession>
<dbReference type="EMBL" id="BART01028273">
    <property type="protein sequence ID" value="GAG90064.1"/>
    <property type="molecule type" value="Genomic_DNA"/>
</dbReference>
<dbReference type="SUPFAM" id="SSF102114">
    <property type="entry name" value="Radical SAM enzymes"/>
    <property type="match status" value="1"/>
</dbReference>
<dbReference type="AlphaFoldDB" id="X1B2S6"/>
<evidence type="ECO:0000259" key="1">
    <source>
        <dbReference type="PROSITE" id="PS51918"/>
    </source>
</evidence>
<reference evidence="2" key="1">
    <citation type="journal article" date="2014" name="Front. Microbiol.">
        <title>High frequency of phylogenetically diverse reductive dehalogenase-homologous genes in deep subseafloor sedimentary metagenomes.</title>
        <authorList>
            <person name="Kawai M."/>
            <person name="Futagami T."/>
            <person name="Toyoda A."/>
            <person name="Takaki Y."/>
            <person name="Nishi S."/>
            <person name="Hori S."/>
            <person name="Arai W."/>
            <person name="Tsubouchi T."/>
            <person name="Morono Y."/>
            <person name="Uchiyama I."/>
            <person name="Ito T."/>
            <person name="Fujiyama A."/>
            <person name="Inagaki F."/>
            <person name="Takami H."/>
        </authorList>
    </citation>
    <scope>NUCLEOTIDE SEQUENCE</scope>
    <source>
        <strain evidence="2">Expedition CK06-06</strain>
    </source>
</reference>
<dbReference type="SFLD" id="SFLDS00029">
    <property type="entry name" value="Radical_SAM"/>
    <property type="match status" value="1"/>
</dbReference>